<sequence>MAFSDFKNASMRLTFDNGLDENGRLKRKVKAYQNVAEAATADGIFQAAQVLETFGTKPLMELEKISGSSIYQ</sequence>
<reference evidence="2" key="1">
    <citation type="submission" date="2016-10" db="EMBL/GenBank/DDBJ databases">
        <authorList>
            <person name="See-Too W.S."/>
        </authorList>
    </citation>
    <scope>NUCLEOTIDE SEQUENCE [LARGE SCALE GENOMIC DNA]</scope>
    <source>
        <strain evidence="2">DSM 23997</strain>
    </source>
</reference>
<dbReference type="KEGG" id="ppla:BBI15_03865"/>
<dbReference type="EMBL" id="CP016539">
    <property type="protein sequence ID" value="ANU19404.1"/>
    <property type="molecule type" value="Genomic_DNA"/>
</dbReference>
<evidence type="ECO:0000313" key="3">
    <source>
        <dbReference type="Proteomes" id="UP000092650"/>
    </source>
</evidence>
<accession>A0A1C7E621</accession>
<dbReference type="Pfam" id="PF07872">
    <property type="entry name" value="DUF1659"/>
    <property type="match status" value="1"/>
</dbReference>
<proteinExistence type="predicted"/>
<evidence type="ECO:0000259" key="1">
    <source>
        <dbReference type="Pfam" id="PF07872"/>
    </source>
</evidence>
<dbReference type="OrthoDB" id="48766at2"/>
<evidence type="ECO:0000313" key="2">
    <source>
        <dbReference type="EMBL" id="ANU19404.1"/>
    </source>
</evidence>
<gene>
    <name evidence="2" type="ORF">BBI15_03865</name>
</gene>
<name>A0A1C7E621_9BACL</name>
<dbReference type="Proteomes" id="UP000092650">
    <property type="component" value="Chromosome"/>
</dbReference>
<feature type="domain" description="DUF1659" evidence="1">
    <location>
        <begin position="4"/>
        <end position="70"/>
    </location>
</feature>
<dbReference type="InterPro" id="IPR012454">
    <property type="entry name" value="DUF1659"/>
</dbReference>
<keyword evidence="3" id="KW-1185">Reference proteome</keyword>
<protein>
    <recommendedName>
        <fullName evidence="1">DUF1659 domain-containing protein</fullName>
    </recommendedName>
</protein>
<dbReference type="RefSeq" id="WP_068869155.1">
    <property type="nucleotide sequence ID" value="NZ_CP016539.2"/>
</dbReference>
<dbReference type="STRING" id="1038856.BBI15_03865"/>
<organism evidence="2 3">
    <name type="scientific">Planococcus plakortidis</name>
    <dbReference type="NCBI Taxonomy" id="1038856"/>
    <lineage>
        <taxon>Bacteria</taxon>
        <taxon>Bacillati</taxon>
        <taxon>Bacillota</taxon>
        <taxon>Bacilli</taxon>
        <taxon>Bacillales</taxon>
        <taxon>Caryophanaceae</taxon>
        <taxon>Planococcus</taxon>
    </lineage>
</organism>
<dbReference type="AlphaFoldDB" id="A0A1C7E621"/>